<dbReference type="OrthoDB" id="5861894at2759"/>
<accession>A0A183DKS6</accession>
<feature type="domain" description="Myosin VII N-terminal" evidence="1">
    <location>
        <begin position="5"/>
        <end position="44"/>
    </location>
</feature>
<evidence type="ECO:0000259" key="1">
    <source>
        <dbReference type="Pfam" id="PF24123"/>
    </source>
</evidence>
<dbReference type="AlphaFoldDB" id="A0A183DKS6"/>
<name>A0A183DKS6_9BILA</name>
<reference evidence="4" key="1">
    <citation type="submission" date="2016-06" db="UniProtKB">
        <authorList>
            <consortium name="WormBaseParasite"/>
        </authorList>
    </citation>
    <scope>IDENTIFICATION</scope>
</reference>
<dbReference type="WBParaSite" id="GPUH_0000932801-mRNA-1">
    <property type="protein sequence ID" value="GPUH_0000932801-mRNA-1"/>
    <property type="gene ID" value="GPUH_0000932801"/>
</dbReference>
<gene>
    <name evidence="2" type="ORF">GPUH_LOCUS9317</name>
</gene>
<evidence type="ECO:0000313" key="2">
    <source>
        <dbReference type="EMBL" id="VDK70782.1"/>
    </source>
</evidence>
<keyword evidence="3" id="KW-1185">Reference proteome</keyword>
<evidence type="ECO:0000313" key="4">
    <source>
        <dbReference type="WBParaSite" id="GPUH_0000932801-mRNA-1"/>
    </source>
</evidence>
<reference evidence="2 3" key="2">
    <citation type="submission" date="2018-11" db="EMBL/GenBank/DDBJ databases">
        <authorList>
            <consortium name="Pathogen Informatics"/>
        </authorList>
    </citation>
    <scope>NUCLEOTIDE SEQUENCE [LARGE SCALE GENOMIC DNA]</scope>
</reference>
<evidence type="ECO:0000313" key="3">
    <source>
        <dbReference type="Proteomes" id="UP000271098"/>
    </source>
</evidence>
<proteinExistence type="predicted"/>
<organism evidence="4">
    <name type="scientific">Gongylonema pulchrum</name>
    <dbReference type="NCBI Taxonomy" id="637853"/>
    <lineage>
        <taxon>Eukaryota</taxon>
        <taxon>Metazoa</taxon>
        <taxon>Ecdysozoa</taxon>
        <taxon>Nematoda</taxon>
        <taxon>Chromadorea</taxon>
        <taxon>Rhabditida</taxon>
        <taxon>Spirurina</taxon>
        <taxon>Spiruromorpha</taxon>
        <taxon>Spiruroidea</taxon>
        <taxon>Gongylonematidae</taxon>
        <taxon>Gongylonema</taxon>
    </lineage>
</organism>
<dbReference type="InterPro" id="IPR057130">
    <property type="entry name" value="Myosin_VII_N"/>
</dbReference>
<sequence length="49" mass="5431">MVVLQGDFLWLERGSSSRFSLPTGARIVQIEGDKMKVLDDYGQVSACQV</sequence>
<protein>
    <submittedName>
        <fullName evidence="4">DUF2158 domain-containing protein</fullName>
    </submittedName>
</protein>
<dbReference type="EMBL" id="UYRT01029975">
    <property type="protein sequence ID" value="VDK70782.1"/>
    <property type="molecule type" value="Genomic_DNA"/>
</dbReference>
<dbReference type="Proteomes" id="UP000271098">
    <property type="component" value="Unassembled WGS sequence"/>
</dbReference>
<dbReference type="Pfam" id="PF24123">
    <property type="entry name" value="Myosin_VII_N"/>
    <property type="match status" value="1"/>
</dbReference>